<feature type="domain" description="Phosphatidic acid phosphatase type 2/haloperoxidase" evidence="5">
    <location>
        <begin position="51"/>
        <end position="163"/>
    </location>
</feature>
<sequence>MEELNQSLFLLLNANTPSTAMITLATLLAEWLIYAVPLLLAGLWLWGRREQRTAALTGVLSVALALICSQLISTLWPHPRPFMLGLGQTFLAHAPEASFPSDHATVLFSLGFALLVSALRKTAAALLLSGIVVGWARVYLGVHFPFDILGALLVAYAACRVAVPLQNNSVLGSRLLTALESLYRLLFALPIAKGWVRE</sequence>
<dbReference type="STRING" id="1395571.TMS3_0117545"/>
<dbReference type="RefSeq" id="WP_025166501.1">
    <property type="nucleotide sequence ID" value="NZ_AWSQ01000004.1"/>
</dbReference>
<dbReference type="Gene3D" id="1.20.144.10">
    <property type="entry name" value="Phosphatidic acid phosphatase type 2/haloperoxidase"/>
    <property type="match status" value="1"/>
</dbReference>
<organism evidence="6 7">
    <name type="scientific">Pseudomonas taeanensis MS-3</name>
    <dbReference type="NCBI Taxonomy" id="1395571"/>
    <lineage>
        <taxon>Bacteria</taxon>
        <taxon>Pseudomonadati</taxon>
        <taxon>Pseudomonadota</taxon>
        <taxon>Gammaproteobacteria</taxon>
        <taxon>Pseudomonadales</taxon>
        <taxon>Pseudomonadaceae</taxon>
        <taxon>Pseudomonas</taxon>
    </lineage>
</organism>
<dbReference type="AlphaFoldDB" id="A0A0A1YKS7"/>
<dbReference type="GO" id="GO:0050380">
    <property type="term" value="F:undecaprenyl-diphosphatase activity"/>
    <property type="evidence" value="ECO:0007669"/>
    <property type="project" value="UniProtKB-EC"/>
</dbReference>
<keyword evidence="7" id="KW-1185">Reference proteome</keyword>
<dbReference type="SMART" id="SM00014">
    <property type="entry name" value="acidPPc"/>
    <property type="match status" value="1"/>
</dbReference>
<feature type="transmembrane region" description="Helical" evidence="4">
    <location>
        <begin position="97"/>
        <end position="116"/>
    </location>
</feature>
<dbReference type="InterPro" id="IPR000326">
    <property type="entry name" value="PAP2/HPO"/>
</dbReference>
<dbReference type="PANTHER" id="PTHR14969:SF13">
    <property type="entry name" value="AT30094P"/>
    <property type="match status" value="1"/>
</dbReference>
<dbReference type="EMBL" id="AWSQ01000004">
    <property type="protein sequence ID" value="KFX69264.1"/>
    <property type="molecule type" value="Genomic_DNA"/>
</dbReference>
<feature type="transmembrane region" description="Helical" evidence="4">
    <location>
        <begin position="53"/>
        <end position="77"/>
    </location>
</feature>
<name>A0A0A1YKS7_9PSED</name>
<evidence type="ECO:0000256" key="2">
    <source>
        <dbReference type="ARBA" id="ARBA00032707"/>
    </source>
</evidence>
<comment type="caution">
    <text evidence="6">The sequence shown here is derived from an EMBL/GenBank/DDBJ whole genome shotgun (WGS) entry which is preliminary data.</text>
</comment>
<feature type="transmembrane region" description="Helical" evidence="4">
    <location>
        <begin position="20"/>
        <end position="46"/>
    </location>
</feature>
<proteinExistence type="predicted"/>
<evidence type="ECO:0000256" key="3">
    <source>
        <dbReference type="ARBA" id="ARBA00047594"/>
    </source>
</evidence>
<feature type="transmembrane region" description="Helical" evidence="4">
    <location>
        <begin position="123"/>
        <end position="140"/>
    </location>
</feature>
<keyword evidence="4" id="KW-0472">Membrane</keyword>
<dbReference type="CDD" id="cd03385">
    <property type="entry name" value="PAP2_BcrC_like"/>
    <property type="match status" value="1"/>
</dbReference>
<evidence type="ECO:0000313" key="7">
    <source>
        <dbReference type="Proteomes" id="UP000030063"/>
    </source>
</evidence>
<dbReference type="PANTHER" id="PTHR14969">
    <property type="entry name" value="SPHINGOSINE-1-PHOSPHATE PHOSPHOHYDROLASE"/>
    <property type="match status" value="1"/>
</dbReference>
<dbReference type="EC" id="3.6.1.27" evidence="1"/>
<evidence type="ECO:0000256" key="1">
    <source>
        <dbReference type="ARBA" id="ARBA00012374"/>
    </source>
</evidence>
<evidence type="ECO:0000313" key="6">
    <source>
        <dbReference type="EMBL" id="KFX69264.1"/>
    </source>
</evidence>
<keyword evidence="4" id="KW-0812">Transmembrane</keyword>
<dbReference type="SUPFAM" id="SSF48317">
    <property type="entry name" value="Acid phosphatase/Vanadium-dependent haloperoxidase"/>
    <property type="match status" value="1"/>
</dbReference>
<dbReference type="GO" id="GO:0005886">
    <property type="term" value="C:plasma membrane"/>
    <property type="evidence" value="ECO:0007669"/>
    <property type="project" value="InterPro"/>
</dbReference>
<dbReference type="Pfam" id="PF01569">
    <property type="entry name" value="PAP2"/>
    <property type="match status" value="1"/>
</dbReference>
<comment type="catalytic activity">
    <reaction evidence="3">
        <text>di-trans,octa-cis-undecaprenyl diphosphate + H2O = di-trans,octa-cis-undecaprenyl phosphate + phosphate + H(+)</text>
        <dbReference type="Rhea" id="RHEA:28094"/>
        <dbReference type="ChEBI" id="CHEBI:15377"/>
        <dbReference type="ChEBI" id="CHEBI:15378"/>
        <dbReference type="ChEBI" id="CHEBI:43474"/>
        <dbReference type="ChEBI" id="CHEBI:58405"/>
        <dbReference type="ChEBI" id="CHEBI:60392"/>
        <dbReference type="EC" id="3.6.1.27"/>
    </reaction>
</comment>
<gene>
    <name evidence="6" type="ORF">TMS3_0117545</name>
</gene>
<protein>
    <recommendedName>
        <fullName evidence="1">undecaprenyl-diphosphate phosphatase</fullName>
        <ecNumber evidence="1">3.6.1.27</ecNumber>
    </recommendedName>
    <alternativeName>
        <fullName evidence="2">Undecaprenyl pyrophosphate phosphatase</fullName>
    </alternativeName>
</protein>
<dbReference type="Proteomes" id="UP000030063">
    <property type="component" value="Unassembled WGS sequence"/>
</dbReference>
<dbReference type="InterPro" id="IPR033879">
    <property type="entry name" value="UPP_Pase"/>
</dbReference>
<accession>A0A0A1YKS7</accession>
<dbReference type="eggNOG" id="COG0671">
    <property type="taxonomic scope" value="Bacteria"/>
</dbReference>
<dbReference type="OrthoDB" id="9801622at2"/>
<reference evidence="6 7" key="1">
    <citation type="journal article" date="2014" name="Genome Announc.">
        <title>Draft Genome Sequence of Petroleum Oil-Degrading Marine Bacterium Pseudomonas taeanensis Strain MS-3, Isolated from a Crude Oil-Contaminated Seashore.</title>
        <authorList>
            <person name="Lee S.Y."/>
            <person name="Kim S.H."/>
            <person name="Lee D.G."/>
            <person name="Shin S."/>
            <person name="Yun S.H."/>
            <person name="Choi C.W."/>
            <person name="Chung Y.H."/>
            <person name="Choi J.S."/>
            <person name="Kahng H.Y."/>
            <person name="Kim S.I."/>
        </authorList>
    </citation>
    <scope>NUCLEOTIDE SEQUENCE [LARGE SCALE GENOMIC DNA]</scope>
    <source>
        <strain evidence="6 7">MS-3</strain>
    </source>
</reference>
<keyword evidence="4" id="KW-1133">Transmembrane helix</keyword>
<dbReference type="InterPro" id="IPR036938">
    <property type="entry name" value="PAP2/HPO_sf"/>
</dbReference>
<evidence type="ECO:0000256" key="4">
    <source>
        <dbReference type="SAM" id="Phobius"/>
    </source>
</evidence>
<evidence type="ECO:0000259" key="5">
    <source>
        <dbReference type="SMART" id="SM00014"/>
    </source>
</evidence>